<sequence length="253" mass="29239">MKYIKTASLLLLLVFVTSCGGREKFVKDPLDDIIRDMPTDRVFSVELYDMNVEGNFFEDYFHQYRIIEEKTPGQPEERVTEWMQVSENQFKKHVDDMGMELASRGEDGKLVKDVSPPGYNNYVGNEKYGQWVQRDGGSFWEFYGKYAFMSSMFRMFTYPVNRSYYNDYRGNYYGRGRSYYGPRTTTGGSYYGTNSNYNRTSKPNSTWSSNRSNFKNRVNSRTSRSSTSSSRTSRSSSRYGGSSSRSRGGGFGK</sequence>
<dbReference type="Proteomes" id="UP000095552">
    <property type="component" value="Unassembled WGS sequence"/>
</dbReference>
<feature type="compositionally biased region" description="Polar residues" evidence="1">
    <location>
        <begin position="202"/>
        <end position="219"/>
    </location>
</feature>
<dbReference type="STRING" id="1563681.BFP71_02855"/>
<reference evidence="3 4" key="1">
    <citation type="submission" date="2016-08" db="EMBL/GenBank/DDBJ databases">
        <title>Draft genome of Fabibacter sp. strain SK-8.</title>
        <authorList>
            <person name="Wong S.-K."/>
            <person name="Hamasaki K."/>
            <person name="Yoshizawa S."/>
        </authorList>
    </citation>
    <scope>NUCLEOTIDE SEQUENCE [LARGE SCALE GENOMIC DNA]</scope>
    <source>
        <strain evidence="3 4">SK-8</strain>
    </source>
</reference>
<feature type="compositionally biased region" description="Low complexity" evidence="1">
    <location>
        <begin position="220"/>
        <end position="246"/>
    </location>
</feature>
<dbReference type="PROSITE" id="PS51257">
    <property type="entry name" value="PROKAR_LIPOPROTEIN"/>
    <property type="match status" value="1"/>
</dbReference>
<evidence type="ECO:0000256" key="1">
    <source>
        <dbReference type="SAM" id="MobiDB-lite"/>
    </source>
</evidence>
<organism evidence="3 4">
    <name type="scientific">Roseivirga misakiensis</name>
    <dbReference type="NCBI Taxonomy" id="1563681"/>
    <lineage>
        <taxon>Bacteria</taxon>
        <taxon>Pseudomonadati</taxon>
        <taxon>Bacteroidota</taxon>
        <taxon>Cytophagia</taxon>
        <taxon>Cytophagales</taxon>
        <taxon>Roseivirgaceae</taxon>
        <taxon>Roseivirga</taxon>
    </lineage>
</organism>
<name>A0A1E5T5H6_9BACT</name>
<feature type="compositionally biased region" description="Low complexity" evidence="1">
    <location>
        <begin position="188"/>
        <end position="201"/>
    </location>
</feature>
<keyword evidence="4" id="KW-1185">Reference proteome</keyword>
<comment type="caution">
    <text evidence="3">The sequence shown here is derived from an EMBL/GenBank/DDBJ whole genome shotgun (WGS) entry which is preliminary data.</text>
</comment>
<proteinExistence type="predicted"/>
<gene>
    <name evidence="3" type="ORF">BFP71_02855</name>
</gene>
<evidence type="ECO:0000313" key="3">
    <source>
        <dbReference type="EMBL" id="OEK06623.1"/>
    </source>
</evidence>
<protein>
    <recommendedName>
        <fullName evidence="5">Lipoprotein</fullName>
    </recommendedName>
</protein>
<evidence type="ECO:0000256" key="2">
    <source>
        <dbReference type="SAM" id="SignalP"/>
    </source>
</evidence>
<feature type="chain" id="PRO_5009186000" description="Lipoprotein" evidence="2">
    <location>
        <begin position="21"/>
        <end position="253"/>
    </location>
</feature>
<feature type="region of interest" description="Disordered" evidence="1">
    <location>
        <begin position="188"/>
        <end position="253"/>
    </location>
</feature>
<evidence type="ECO:0000313" key="4">
    <source>
        <dbReference type="Proteomes" id="UP000095552"/>
    </source>
</evidence>
<dbReference type="AlphaFoldDB" id="A0A1E5T5H6"/>
<accession>A0A1E5T5H6</accession>
<dbReference type="RefSeq" id="WP_069833935.1">
    <property type="nucleotide sequence ID" value="NZ_MDGQ01000003.1"/>
</dbReference>
<feature type="signal peptide" evidence="2">
    <location>
        <begin position="1"/>
        <end position="20"/>
    </location>
</feature>
<evidence type="ECO:0008006" key="5">
    <source>
        <dbReference type="Google" id="ProtNLM"/>
    </source>
</evidence>
<dbReference type="OrthoDB" id="5410776at2"/>
<dbReference type="EMBL" id="MDGQ01000003">
    <property type="protein sequence ID" value="OEK06623.1"/>
    <property type="molecule type" value="Genomic_DNA"/>
</dbReference>
<keyword evidence="2" id="KW-0732">Signal</keyword>